<dbReference type="InParanoid" id="A0A3A9J8P8"/>
<dbReference type="EMBL" id="RAQU01000345">
    <property type="protein sequence ID" value="RKK01103.1"/>
    <property type="molecule type" value="Genomic_DNA"/>
</dbReference>
<keyword evidence="6" id="KW-0521">NADP</keyword>
<comment type="catalytic activity">
    <reaction evidence="19">
        <text>(2E)-decenoyl-CoA + NADPH + H(+) = decanoyl-CoA + NADP(+)</text>
        <dbReference type="Rhea" id="RHEA:44960"/>
        <dbReference type="ChEBI" id="CHEBI:15378"/>
        <dbReference type="ChEBI" id="CHEBI:57783"/>
        <dbReference type="ChEBI" id="CHEBI:58349"/>
        <dbReference type="ChEBI" id="CHEBI:61406"/>
        <dbReference type="ChEBI" id="CHEBI:61430"/>
    </reaction>
    <physiologicalReaction direction="left-to-right" evidence="19">
        <dbReference type="Rhea" id="RHEA:44961"/>
    </physiologicalReaction>
</comment>
<keyword evidence="9" id="KW-0576">Peroxisome</keyword>
<evidence type="ECO:0000256" key="8">
    <source>
        <dbReference type="ARBA" id="ARBA00023098"/>
    </source>
</evidence>
<gene>
    <name evidence="21" type="ORF">D6Z83_26750</name>
</gene>
<dbReference type="EC" id="1.3.1.38" evidence="13"/>
<keyword evidence="10" id="KW-0275">Fatty acid biosynthesis</keyword>
<dbReference type="SUPFAM" id="SSF51735">
    <property type="entry name" value="NAD(P)-binding Rossmann-fold domains"/>
    <property type="match status" value="1"/>
</dbReference>
<comment type="catalytic activity">
    <reaction evidence="17">
        <text>(2E)-hexenoyl-CoA + NADPH + H(+) = hexanoyl-CoA + NADP(+)</text>
        <dbReference type="Rhea" id="RHEA:44956"/>
        <dbReference type="ChEBI" id="CHEBI:15378"/>
        <dbReference type="ChEBI" id="CHEBI:57783"/>
        <dbReference type="ChEBI" id="CHEBI:58349"/>
        <dbReference type="ChEBI" id="CHEBI:62077"/>
        <dbReference type="ChEBI" id="CHEBI:62620"/>
    </reaction>
    <physiologicalReaction direction="left-to-right" evidence="17">
        <dbReference type="Rhea" id="RHEA:44957"/>
    </physiologicalReaction>
</comment>
<evidence type="ECO:0000256" key="12">
    <source>
        <dbReference type="ARBA" id="ARBA00038622"/>
    </source>
</evidence>
<evidence type="ECO:0000256" key="10">
    <source>
        <dbReference type="ARBA" id="ARBA00023160"/>
    </source>
</evidence>
<dbReference type="Gene3D" id="3.40.50.720">
    <property type="entry name" value="NAD(P)-binding Rossmann-like Domain"/>
    <property type="match status" value="1"/>
</dbReference>
<evidence type="ECO:0000256" key="6">
    <source>
        <dbReference type="ARBA" id="ARBA00022857"/>
    </source>
</evidence>
<evidence type="ECO:0000256" key="18">
    <source>
        <dbReference type="ARBA" id="ARBA00049251"/>
    </source>
</evidence>
<keyword evidence="5" id="KW-0276">Fatty acid metabolism</keyword>
<comment type="subunit">
    <text evidence="12">Interacts with PEX5, probably required to target it into peroxisomes.</text>
</comment>
<evidence type="ECO:0000256" key="3">
    <source>
        <dbReference type="ARBA" id="ARBA00022516"/>
    </source>
</evidence>
<dbReference type="GO" id="GO:0006633">
    <property type="term" value="P:fatty acid biosynthetic process"/>
    <property type="evidence" value="ECO:0007669"/>
    <property type="project" value="UniProtKB-KW"/>
</dbReference>
<evidence type="ECO:0000256" key="19">
    <source>
        <dbReference type="ARBA" id="ARBA00049386"/>
    </source>
</evidence>
<evidence type="ECO:0000256" key="13">
    <source>
        <dbReference type="ARBA" id="ARBA00038849"/>
    </source>
</evidence>
<evidence type="ECO:0000313" key="21">
    <source>
        <dbReference type="EMBL" id="RKK01103.1"/>
    </source>
</evidence>
<dbReference type="GO" id="GO:0008667">
    <property type="term" value="F:2,3-dihydro-2,3-dihydroxybenzoate dehydrogenase activity"/>
    <property type="evidence" value="ECO:0007669"/>
    <property type="project" value="InterPro"/>
</dbReference>
<evidence type="ECO:0000256" key="17">
    <source>
        <dbReference type="ARBA" id="ARBA00049108"/>
    </source>
</evidence>
<proteinExistence type="predicted"/>
<keyword evidence="4" id="KW-0597">Phosphoprotein</keyword>
<dbReference type="Pfam" id="PF13561">
    <property type="entry name" value="adh_short_C2"/>
    <property type="match status" value="1"/>
</dbReference>
<evidence type="ECO:0000256" key="16">
    <source>
        <dbReference type="ARBA" id="ARBA00048686"/>
    </source>
</evidence>
<dbReference type="Proteomes" id="UP000278036">
    <property type="component" value="Unassembled WGS sequence"/>
</dbReference>
<name>A0A3A9J8P8_9PROT</name>
<dbReference type="PRINTS" id="PR01397">
    <property type="entry name" value="DHBDHDRGNASE"/>
</dbReference>
<evidence type="ECO:0000256" key="2">
    <source>
        <dbReference type="ARBA" id="ARBA00005189"/>
    </source>
</evidence>
<keyword evidence="7" id="KW-0560">Oxidoreductase</keyword>
<evidence type="ECO:0000256" key="4">
    <source>
        <dbReference type="ARBA" id="ARBA00022553"/>
    </source>
</evidence>
<evidence type="ECO:0000256" key="15">
    <source>
        <dbReference type="ARBA" id="ARBA00047570"/>
    </source>
</evidence>
<evidence type="ECO:0000256" key="14">
    <source>
        <dbReference type="ARBA" id="ARBA00041063"/>
    </source>
</evidence>
<organism evidence="21 22">
    <name type="scientific">Teichococcus wenyumeiae</name>
    <dbReference type="NCBI Taxonomy" id="2478470"/>
    <lineage>
        <taxon>Bacteria</taxon>
        <taxon>Pseudomonadati</taxon>
        <taxon>Pseudomonadota</taxon>
        <taxon>Alphaproteobacteria</taxon>
        <taxon>Acetobacterales</taxon>
        <taxon>Roseomonadaceae</taxon>
        <taxon>Roseomonas</taxon>
    </lineage>
</organism>
<evidence type="ECO:0000313" key="22">
    <source>
        <dbReference type="Proteomes" id="UP000278036"/>
    </source>
</evidence>
<evidence type="ECO:0000256" key="7">
    <source>
        <dbReference type="ARBA" id="ARBA00023002"/>
    </source>
</evidence>
<comment type="catalytic activity">
    <reaction evidence="15">
        <text>(2E)-dodecenoyl-CoA + NADPH + H(+) = dodecanoyl-CoA + NADP(+)</text>
        <dbReference type="Rhea" id="RHEA:44964"/>
        <dbReference type="ChEBI" id="CHEBI:15378"/>
        <dbReference type="ChEBI" id="CHEBI:57330"/>
        <dbReference type="ChEBI" id="CHEBI:57375"/>
        <dbReference type="ChEBI" id="CHEBI:57783"/>
        <dbReference type="ChEBI" id="CHEBI:58349"/>
    </reaction>
    <physiologicalReaction direction="left-to-right" evidence="15">
        <dbReference type="Rhea" id="RHEA:44965"/>
    </physiologicalReaction>
</comment>
<dbReference type="InterPro" id="IPR002347">
    <property type="entry name" value="SDR_fam"/>
</dbReference>
<dbReference type="PANTHER" id="PTHR24317:SF7">
    <property type="entry name" value="PEROXISOMAL TRANS-2-ENOYL-COA REDUCTASE"/>
    <property type="match status" value="1"/>
</dbReference>
<comment type="catalytic activity">
    <reaction evidence="16">
        <text>(2E)-tetradecenoyl-CoA + NADPH + H(+) = tetradecanoyl-CoA + NADP(+)</text>
        <dbReference type="Rhea" id="RHEA:44968"/>
        <dbReference type="ChEBI" id="CHEBI:15378"/>
        <dbReference type="ChEBI" id="CHEBI:57385"/>
        <dbReference type="ChEBI" id="CHEBI:57783"/>
        <dbReference type="ChEBI" id="CHEBI:58349"/>
        <dbReference type="ChEBI" id="CHEBI:61405"/>
    </reaction>
    <physiologicalReaction direction="left-to-right" evidence="16">
        <dbReference type="Rhea" id="RHEA:44969"/>
    </physiologicalReaction>
</comment>
<comment type="catalytic activity">
    <reaction evidence="18">
        <text>a (2E)-enoyl-CoA + NADPH + H(+) = a 2,3-saturated acyl-CoA + NADP(+)</text>
        <dbReference type="Rhea" id="RHEA:33763"/>
        <dbReference type="ChEBI" id="CHEBI:15378"/>
        <dbReference type="ChEBI" id="CHEBI:57783"/>
        <dbReference type="ChEBI" id="CHEBI:58349"/>
        <dbReference type="ChEBI" id="CHEBI:58856"/>
        <dbReference type="ChEBI" id="CHEBI:65111"/>
        <dbReference type="EC" id="1.3.1.38"/>
    </reaction>
    <physiologicalReaction direction="left-to-right" evidence="18">
        <dbReference type="Rhea" id="RHEA:33764"/>
    </physiologicalReaction>
</comment>
<dbReference type="GO" id="GO:0019166">
    <property type="term" value="F:trans-2-enoyl-CoA reductase (NADPH) activity"/>
    <property type="evidence" value="ECO:0007669"/>
    <property type="project" value="UniProtKB-EC"/>
</dbReference>
<evidence type="ECO:0000256" key="5">
    <source>
        <dbReference type="ARBA" id="ARBA00022832"/>
    </source>
</evidence>
<dbReference type="RefSeq" id="WP_120641123.1">
    <property type="nucleotide sequence ID" value="NZ_RAQU01000345.1"/>
</dbReference>
<dbReference type="InterPro" id="IPR052388">
    <property type="entry name" value="Peroxisomal_t2-enoyl-CoA_red"/>
</dbReference>
<keyword evidence="3" id="KW-0444">Lipid biosynthesis</keyword>
<dbReference type="AlphaFoldDB" id="A0A3A9J8P8"/>
<keyword evidence="8" id="KW-0443">Lipid metabolism</keyword>
<dbReference type="GO" id="GO:0019290">
    <property type="term" value="P:siderophore biosynthetic process"/>
    <property type="evidence" value="ECO:0007669"/>
    <property type="project" value="InterPro"/>
</dbReference>
<comment type="catalytic activity">
    <reaction evidence="20">
        <text>(2E)-octenoyl-CoA + NADPH + H(+) = octanoyl-CoA + NADP(+)</text>
        <dbReference type="Rhea" id="RHEA:44952"/>
        <dbReference type="ChEBI" id="CHEBI:15378"/>
        <dbReference type="ChEBI" id="CHEBI:57386"/>
        <dbReference type="ChEBI" id="CHEBI:57783"/>
        <dbReference type="ChEBI" id="CHEBI:58349"/>
        <dbReference type="ChEBI" id="CHEBI:62242"/>
    </reaction>
    <physiologicalReaction direction="left-to-right" evidence="20">
        <dbReference type="Rhea" id="RHEA:44953"/>
    </physiologicalReaction>
</comment>
<accession>A0A3A9J8P8</accession>
<dbReference type="PANTHER" id="PTHR24317">
    <property type="entry name" value="PEROXISOMAL TRANS-2-ENOYL-COA REDUCTASE"/>
    <property type="match status" value="1"/>
</dbReference>
<comment type="function">
    <text evidence="11">Participates in chain elongation of fatty acids. Catalyzes the reduction of trans-2-enoyl-CoAs of varying chain lengths from 6:1 to 16:1, having maximum activity with 10:1 CoA. Has no 2,4-dienoyl-CoA reductase activity.</text>
</comment>
<reference evidence="21 22" key="1">
    <citation type="submission" date="2018-09" db="EMBL/GenBank/DDBJ databases">
        <title>Roseomonas sp. nov., isolated from feces of Tibetan antelopes in the Qinghai-Tibet plateau, China.</title>
        <authorList>
            <person name="Tian Z."/>
        </authorList>
    </citation>
    <scope>NUCLEOTIDE SEQUENCE [LARGE SCALE GENOMIC DNA]</scope>
    <source>
        <strain evidence="21 22">Z24</strain>
    </source>
</reference>
<sequence length="66" mass="6854">AGQGLAEDAPWAEVERAALPLFAAVPMGRVGTPDEISDAVAFLVSPRAGYITGMNLRIDGGMWPGL</sequence>
<evidence type="ECO:0000256" key="11">
    <source>
        <dbReference type="ARBA" id="ARBA00037124"/>
    </source>
</evidence>
<evidence type="ECO:0000256" key="20">
    <source>
        <dbReference type="ARBA" id="ARBA00049559"/>
    </source>
</evidence>
<dbReference type="InterPro" id="IPR036291">
    <property type="entry name" value="NAD(P)-bd_dom_sf"/>
</dbReference>
<comment type="pathway">
    <text evidence="2">Lipid metabolism.</text>
</comment>
<protein>
    <recommendedName>
        <fullName evidence="14">Peroxisomal trans-2-enoyl-CoA reductase</fullName>
        <ecNumber evidence="13">1.3.1.38</ecNumber>
    </recommendedName>
</protein>
<comment type="caution">
    <text evidence="21">The sequence shown here is derived from an EMBL/GenBank/DDBJ whole genome shotgun (WGS) entry which is preliminary data.</text>
</comment>
<comment type="subcellular location">
    <subcellularLocation>
        <location evidence="1">Peroxisome</location>
    </subcellularLocation>
</comment>
<evidence type="ECO:0000256" key="9">
    <source>
        <dbReference type="ARBA" id="ARBA00023140"/>
    </source>
</evidence>
<dbReference type="OrthoDB" id="7257744at2"/>
<feature type="non-terminal residue" evidence="21">
    <location>
        <position position="1"/>
    </location>
</feature>
<dbReference type="InterPro" id="IPR003560">
    <property type="entry name" value="DHB_DH"/>
</dbReference>
<evidence type="ECO:0000256" key="1">
    <source>
        <dbReference type="ARBA" id="ARBA00004275"/>
    </source>
</evidence>